<evidence type="ECO:0000313" key="1">
    <source>
        <dbReference type="EMBL" id="RKQ34717.1"/>
    </source>
</evidence>
<comment type="caution">
    <text evidence="1">The sequence shown here is derived from an EMBL/GenBank/DDBJ whole genome shotgun (WGS) entry which is preliminary data.</text>
</comment>
<dbReference type="AlphaFoldDB" id="A0A495A4X1"/>
<dbReference type="OrthoDB" id="2875895at2"/>
<accession>A0A495A4X1</accession>
<organism evidence="1 2">
    <name type="scientific">Oceanobacillus halophilus</name>
    <dbReference type="NCBI Taxonomy" id="930130"/>
    <lineage>
        <taxon>Bacteria</taxon>
        <taxon>Bacillati</taxon>
        <taxon>Bacillota</taxon>
        <taxon>Bacilli</taxon>
        <taxon>Bacillales</taxon>
        <taxon>Bacillaceae</taxon>
        <taxon>Oceanobacillus</taxon>
    </lineage>
</organism>
<dbReference type="Proteomes" id="UP000269301">
    <property type="component" value="Unassembled WGS sequence"/>
</dbReference>
<evidence type="ECO:0000313" key="2">
    <source>
        <dbReference type="Proteomes" id="UP000269301"/>
    </source>
</evidence>
<proteinExistence type="predicted"/>
<dbReference type="Gene3D" id="3.90.1150.40">
    <property type="entry name" value="Protein of unknown function DUF2002"/>
    <property type="match status" value="1"/>
</dbReference>
<sequence>MDRIISIFEKNHFELTKKTAKALEFQNKKLEQVIYFMTERTVLTIALNPNIVENKAILKEDGILHSTALTLFPKKMHTGETPIPYGCTFKFDSEEALDSFLDSFNRI</sequence>
<dbReference type="EMBL" id="RBZP01000003">
    <property type="protein sequence ID" value="RKQ34717.1"/>
    <property type="molecule type" value="Genomic_DNA"/>
</dbReference>
<name>A0A495A4X1_9BACI</name>
<dbReference type="RefSeq" id="WP_121203750.1">
    <property type="nucleotide sequence ID" value="NZ_RBZP01000003.1"/>
</dbReference>
<reference evidence="1 2" key="1">
    <citation type="journal article" date="2016" name="Int. J. Syst. Evol. Microbiol.">
        <title>Oceanobacillus halophilus sp. nov., a novel moderately halophilic bacterium from a hypersaline lake.</title>
        <authorList>
            <person name="Amoozegar M.A."/>
            <person name="Bagheri M."/>
            <person name="Makhdoumi A."/>
            <person name="Nikou M.M."/>
            <person name="Fazeli S.A.S."/>
            <person name="Schumann P."/>
            <person name="Sproer C."/>
            <person name="Sanchez-Porro C."/>
            <person name="Ventosa A."/>
        </authorList>
    </citation>
    <scope>NUCLEOTIDE SEQUENCE [LARGE SCALE GENOMIC DNA]</scope>
    <source>
        <strain evidence="1 2">DSM 23996</strain>
    </source>
</reference>
<gene>
    <name evidence="1" type="ORF">D8M06_07315</name>
</gene>
<protein>
    <submittedName>
        <fullName evidence="1">Uncharacterized protein</fullName>
    </submittedName>
</protein>
<keyword evidence="2" id="KW-1185">Reference proteome</keyword>